<evidence type="ECO:0000313" key="2">
    <source>
        <dbReference type="EMBL" id="CAF3502650.1"/>
    </source>
</evidence>
<evidence type="ECO:0000313" key="3">
    <source>
        <dbReference type="EMBL" id="CAF4921303.1"/>
    </source>
</evidence>
<dbReference type="PANTHER" id="PTHR46580">
    <property type="entry name" value="SENSOR KINASE-RELATED"/>
    <property type="match status" value="1"/>
</dbReference>
<reference evidence="3" key="1">
    <citation type="submission" date="2021-02" db="EMBL/GenBank/DDBJ databases">
        <authorList>
            <person name="Nowell W R."/>
        </authorList>
    </citation>
    <scope>NUCLEOTIDE SEQUENCE</scope>
</reference>
<evidence type="ECO:0000313" key="4">
    <source>
        <dbReference type="Proteomes" id="UP000663838"/>
    </source>
</evidence>
<dbReference type="Gene3D" id="2.130.10.130">
    <property type="entry name" value="Integrin alpha, N-terminal"/>
    <property type="match status" value="1"/>
</dbReference>
<evidence type="ECO:0000256" key="1">
    <source>
        <dbReference type="ARBA" id="ARBA00022729"/>
    </source>
</evidence>
<proteinExistence type="predicted"/>
<dbReference type="SUPFAM" id="SSF69318">
    <property type="entry name" value="Integrin alpha N-terminal domain"/>
    <property type="match status" value="1"/>
</dbReference>
<organism evidence="3 4">
    <name type="scientific">Rotaria socialis</name>
    <dbReference type="NCBI Taxonomy" id="392032"/>
    <lineage>
        <taxon>Eukaryota</taxon>
        <taxon>Metazoa</taxon>
        <taxon>Spiralia</taxon>
        <taxon>Gnathifera</taxon>
        <taxon>Rotifera</taxon>
        <taxon>Eurotatoria</taxon>
        <taxon>Bdelloidea</taxon>
        <taxon>Philodinida</taxon>
        <taxon>Philodinidae</taxon>
        <taxon>Rotaria</taxon>
    </lineage>
</organism>
<gene>
    <name evidence="2" type="ORF">KIK155_LOCUS15877</name>
    <name evidence="3" type="ORF">TOA249_LOCUS32126</name>
</gene>
<comment type="caution">
    <text evidence="3">The sequence shown here is derived from an EMBL/GenBank/DDBJ whole genome shotgun (WGS) entry which is preliminary data.</text>
</comment>
<dbReference type="Proteomes" id="UP000663838">
    <property type="component" value="Unassembled WGS sequence"/>
</dbReference>
<dbReference type="AlphaFoldDB" id="A0A821W9M1"/>
<dbReference type="Proteomes" id="UP000663865">
    <property type="component" value="Unassembled WGS sequence"/>
</dbReference>
<accession>A0A821W9M1</accession>
<sequence length="109" mass="11198">MFFNQTTYTTGTNPSSVAVVDVNNDNKPDIIVANANSYSVSVLLNNGNGTFLTQITYTTGASSSPSSVAVVDVNSDNKPDIIVGNGGLANVGVLLNSGSGSSCLIRLRI</sequence>
<evidence type="ECO:0008006" key="5">
    <source>
        <dbReference type="Google" id="ProtNLM"/>
    </source>
</evidence>
<dbReference type="EMBL" id="CAJNYV010002777">
    <property type="protein sequence ID" value="CAF3502650.1"/>
    <property type="molecule type" value="Genomic_DNA"/>
</dbReference>
<dbReference type="InterPro" id="IPR028994">
    <property type="entry name" value="Integrin_alpha_N"/>
</dbReference>
<dbReference type="Pfam" id="PF13517">
    <property type="entry name" value="FG-GAP_3"/>
    <property type="match status" value="1"/>
</dbReference>
<dbReference type="InterPro" id="IPR013517">
    <property type="entry name" value="FG-GAP"/>
</dbReference>
<dbReference type="EMBL" id="CAJOBS010007356">
    <property type="protein sequence ID" value="CAF4921303.1"/>
    <property type="molecule type" value="Genomic_DNA"/>
</dbReference>
<protein>
    <recommendedName>
        <fullName evidence="5">VCBS repeat-containing protein</fullName>
    </recommendedName>
</protein>
<name>A0A821W9M1_9BILA</name>
<keyword evidence="1" id="KW-0732">Signal</keyword>